<protein>
    <recommendedName>
        <fullName evidence="1">Tc1-like transposase DDE domain-containing protein</fullName>
    </recommendedName>
</protein>
<evidence type="ECO:0000259" key="1">
    <source>
        <dbReference type="Pfam" id="PF13358"/>
    </source>
</evidence>
<keyword evidence="3" id="KW-1185">Reference proteome</keyword>
<dbReference type="Gene3D" id="3.30.420.10">
    <property type="entry name" value="Ribonuclease H-like superfamily/Ribonuclease H"/>
    <property type="match status" value="1"/>
</dbReference>
<sequence length="73" mass="8527">MRLMYLPPYSPDLNPTEEGFSALKAWLRANREFVRAELMGEINCDPISMLWEAVYASLTPENAHRWYKDSGYL</sequence>
<evidence type="ECO:0000313" key="2">
    <source>
        <dbReference type="EMBL" id="KZP31944.1"/>
    </source>
</evidence>
<dbReference type="GO" id="GO:0003676">
    <property type="term" value="F:nucleic acid binding"/>
    <property type="evidence" value="ECO:0007669"/>
    <property type="project" value="InterPro"/>
</dbReference>
<dbReference type="OrthoDB" id="2266637at2759"/>
<accession>A0A166URD1</accession>
<dbReference type="Proteomes" id="UP000076532">
    <property type="component" value="Unassembled WGS sequence"/>
</dbReference>
<proteinExistence type="predicted"/>
<dbReference type="AlphaFoldDB" id="A0A166URD1"/>
<evidence type="ECO:0000313" key="3">
    <source>
        <dbReference type="Proteomes" id="UP000076532"/>
    </source>
</evidence>
<name>A0A166URD1_9AGAM</name>
<feature type="domain" description="Tc1-like transposase DDE" evidence="1">
    <location>
        <begin position="2"/>
        <end position="35"/>
    </location>
</feature>
<gene>
    <name evidence="2" type="ORF">FIBSPDRAFT_723534</name>
</gene>
<dbReference type="EMBL" id="KV417487">
    <property type="protein sequence ID" value="KZP31944.1"/>
    <property type="molecule type" value="Genomic_DNA"/>
</dbReference>
<reference evidence="2 3" key="1">
    <citation type="journal article" date="2016" name="Mol. Biol. Evol.">
        <title>Comparative Genomics of Early-Diverging Mushroom-Forming Fungi Provides Insights into the Origins of Lignocellulose Decay Capabilities.</title>
        <authorList>
            <person name="Nagy L.G."/>
            <person name="Riley R."/>
            <person name="Tritt A."/>
            <person name="Adam C."/>
            <person name="Daum C."/>
            <person name="Floudas D."/>
            <person name="Sun H."/>
            <person name="Yadav J.S."/>
            <person name="Pangilinan J."/>
            <person name="Larsson K.H."/>
            <person name="Matsuura K."/>
            <person name="Barry K."/>
            <person name="Labutti K."/>
            <person name="Kuo R."/>
            <person name="Ohm R.A."/>
            <person name="Bhattacharya S.S."/>
            <person name="Shirouzu T."/>
            <person name="Yoshinaga Y."/>
            <person name="Martin F.M."/>
            <person name="Grigoriev I.V."/>
            <person name="Hibbett D.S."/>
        </authorList>
    </citation>
    <scope>NUCLEOTIDE SEQUENCE [LARGE SCALE GENOMIC DNA]</scope>
    <source>
        <strain evidence="2 3">CBS 109695</strain>
    </source>
</reference>
<dbReference type="Pfam" id="PF13358">
    <property type="entry name" value="DDE_3"/>
    <property type="match status" value="1"/>
</dbReference>
<dbReference type="InterPro" id="IPR036397">
    <property type="entry name" value="RNaseH_sf"/>
</dbReference>
<dbReference type="InterPro" id="IPR038717">
    <property type="entry name" value="Tc1-like_DDE_dom"/>
</dbReference>
<organism evidence="2 3">
    <name type="scientific">Athelia psychrophila</name>
    <dbReference type="NCBI Taxonomy" id="1759441"/>
    <lineage>
        <taxon>Eukaryota</taxon>
        <taxon>Fungi</taxon>
        <taxon>Dikarya</taxon>
        <taxon>Basidiomycota</taxon>
        <taxon>Agaricomycotina</taxon>
        <taxon>Agaricomycetes</taxon>
        <taxon>Agaricomycetidae</taxon>
        <taxon>Atheliales</taxon>
        <taxon>Atheliaceae</taxon>
        <taxon>Athelia</taxon>
    </lineage>
</organism>